<evidence type="ECO:0000313" key="2">
    <source>
        <dbReference type="EMBL" id="UUM32189.1"/>
    </source>
</evidence>
<gene>
    <name evidence="2" type="ORF">NP165_18020</name>
</gene>
<keyword evidence="3" id="KW-1185">Reference proteome</keyword>
<keyword evidence="1" id="KW-1133">Transmembrane helix</keyword>
<sequence>MDKKVVSLSLGIIGVFLWFMPFIKVEMSSFVSYQSGKHIGGIANLLVVASLAYLILSVLELHAPRVVAAVVASAICAQLILQVGSWAGWGLIAHTVVSLIGVYLSVEDYSSIKKSPVSQK</sequence>
<accession>A0ABY5LJG5</accession>
<dbReference type="RefSeq" id="WP_257085879.1">
    <property type="nucleotide sequence ID" value="NZ_CP102097.1"/>
</dbReference>
<protein>
    <submittedName>
        <fullName evidence="2">Uncharacterized protein</fullName>
    </submittedName>
</protein>
<name>A0ABY5LJG5_9VIBR</name>
<keyword evidence="1" id="KW-0472">Membrane</keyword>
<dbReference type="Proteomes" id="UP001058602">
    <property type="component" value="Chromosome 2"/>
</dbReference>
<dbReference type="EMBL" id="CP102097">
    <property type="protein sequence ID" value="UUM32189.1"/>
    <property type="molecule type" value="Genomic_DNA"/>
</dbReference>
<organism evidence="2 3">
    <name type="scientific">Vibrio japonicus</name>
    <dbReference type="NCBI Taxonomy" id="1824638"/>
    <lineage>
        <taxon>Bacteria</taxon>
        <taxon>Pseudomonadati</taxon>
        <taxon>Pseudomonadota</taxon>
        <taxon>Gammaproteobacteria</taxon>
        <taxon>Vibrionales</taxon>
        <taxon>Vibrionaceae</taxon>
        <taxon>Vibrio</taxon>
    </lineage>
</organism>
<keyword evidence="1" id="KW-0812">Transmembrane</keyword>
<evidence type="ECO:0000256" key="1">
    <source>
        <dbReference type="SAM" id="Phobius"/>
    </source>
</evidence>
<reference evidence="2" key="1">
    <citation type="submission" date="2022-07" db="EMBL/GenBank/DDBJ databases">
        <title>Complete genome of Vibrio japonicus strain JCM 31412T and phylogenomic assessment of the Nereis clade of the genus Vibrio.</title>
        <authorList>
            <person name="Shlafstein M.D."/>
            <person name="Emsley S.A."/>
            <person name="Ushijima B."/>
            <person name="Videau P."/>
            <person name="Saw J.H."/>
        </authorList>
    </citation>
    <scope>NUCLEOTIDE SEQUENCE</scope>
    <source>
        <strain evidence="2">JCM 31412</strain>
    </source>
</reference>
<evidence type="ECO:0000313" key="3">
    <source>
        <dbReference type="Proteomes" id="UP001058602"/>
    </source>
</evidence>
<feature type="transmembrane region" description="Helical" evidence="1">
    <location>
        <begin position="5"/>
        <end position="23"/>
    </location>
</feature>
<proteinExistence type="predicted"/>
<feature type="transmembrane region" description="Helical" evidence="1">
    <location>
        <begin position="38"/>
        <end position="56"/>
    </location>
</feature>
<feature type="transmembrane region" description="Helical" evidence="1">
    <location>
        <begin position="87"/>
        <end position="106"/>
    </location>
</feature>
<feature type="transmembrane region" description="Helical" evidence="1">
    <location>
        <begin position="63"/>
        <end position="81"/>
    </location>
</feature>